<dbReference type="AlphaFoldDB" id="A0A8K0DCP1"/>
<dbReference type="OrthoDB" id="6780244at2759"/>
<name>A0A8K0DCP1_IGNLU</name>
<accession>A0A8K0DCP1</accession>
<organism evidence="2 3">
    <name type="scientific">Ignelater luminosus</name>
    <name type="common">Cucubano</name>
    <name type="synonym">Pyrophorus luminosus</name>
    <dbReference type="NCBI Taxonomy" id="2038154"/>
    <lineage>
        <taxon>Eukaryota</taxon>
        <taxon>Metazoa</taxon>
        <taxon>Ecdysozoa</taxon>
        <taxon>Arthropoda</taxon>
        <taxon>Hexapoda</taxon>
        <taxon>Insecta</taxon>
        <taxon>Pterygota</taxon>
        <taxon>Neoptera</taxon>
        <taxon>Endopterygota</taxon>
        <taxon>Coleoptera</taxon>
        <taxon>Polyphaga</taxon>
        <taxon>Elateriformia</taxon>
        <taxon>Elateroidea</taxon>
        <taxon>Elateridae</taxon>
        <taxon>Agrypninae</taxon>
        <taxon>Pyrophorini</taxon>
        <taxon>Ignelater</taxon>
    </lineage>
</organism>
<feature type="region of interest" description="Disordered" evidence="1">
    <location>
        <begin position="194"/>
        <end position="265"/>
    </location>
</feature>
<protein>
    <submittedName>
        <fullName evidence="2">Uncharacterized protein</fullName>
    </submittedName>
</protein>
<sequence>MLLFLDDVKVPEKNWIELAKQMQLVFEAEDISEGKRKANFSPEFSSRQTGSSGIKQQQEKQKVQIMLYRRSDDVKVELTGSGKWHHVPSRDSPGHLLSGKWRKNLVKQQRNFRDSYISSSKTKKVFEAKKLLPPCTENCKLECFNKNTENDRKNIFDKHCELKDLQKQCYCLAASIDSRNPKCRTLHHSTMLPAKRVGDGRKGDQTRSERVSTGAEKTENEKRSTKRGILKNQIGYERHRDKNKKFREKTYKERHSNIWNSDGDR</sequence>
<dbReference type="Proteomes" id="UP000801492">
    <property type="component" value="Unassembled WGS sequence"/>
</dbReference>
<evidence type="ECO:0000313" key="3">
    <source>
        <dbReference type="Proteomes" id="UP000801492"/>
    </source>
</evidence>
<feature type="compositionally biased region" description="Basic and acidic residues" evidence="1">
    <location>
        <begin position="196"/>
        <end position="223"/>
    </location>
</feature>
<evidence type="ECO:0000256" key="1">
    <source>
        <dbReference type="SAM" id="MobiDB-lite"/>
    </source>
</evidence>
<evidence type="ECO:0000313" key="2">
    <source>
        <dbReference type="EMBL" id="KAF2903339.1"/>
    </source>
</evidence>
<feature type="compositionally biased region" description="Polar residues" evidence="1">
    <location>
        <begin position="42"/>
        <end position="54"/>
    </location>
</feature>
<gene>
    <name evidence="2" type="ORF">ILUMI_02847</name>
</gene>
<reference evidence="2" key="1">
    <citation type="submission" date="2019-08" db="EMBL/GenBank/DDBJ databases">
        <title>The genome of the North American firefly Photinus pyralis.</title>
        <authorList>
            <consortium name="Photinus pyralis genome working group"/>
            <person name="Fallon T.R."/>
            <person name="Sander Lower S.E."/>
            <person name="Weng J.-K."/>
        </authorList>
    </citation>
    <scope>NUCLEOTIDE SEQUENCE</scope>
    <source>
        <strain evidence="2">TRF0915ILg1</strain>
        <tissue evidence="2">Whole body</tissue>
    </source>
</reference>
<proteinExistence type="predicted"/>
<feature type="region of interest" description="Disordered" evidence="1">
    <location>
        <begin position="37"/>
        <end position="60"/>
    </location>
</feature>
<comment type="caution">
    <text evidence="2">The sequence shown here is derived from an EMBL/GenBank/DDBJ whole genome shotgun (WGS) entry which is preliminary data.</text>
</comment>
<feature type="compositionally biased region" description="Basic and acidic residues" evidence="1">
    <location>
        <begin position="248"/>
        <end position="265"/>
    </location>
</feature>
<dbReference type="EMBL" id="VTPC01001056">
    <property type="protein sequence ID" value="KAF2903339.1"/>
    <property type="molecule type" value="Genomic_DNA"/>
</dbReference>
<keyword evidence="3" id="KW-1185">Reference proteome</keyword>